<keyword evidence="3" id="KW-1185">Reference proteome</keyword>
<protein>
    <submittedName>
        <fullName evidence="2">Uncharacterized protein</fullName>
    </submittedName>
</protein>
<comment type="caution">
    <text evidence="2">The sequence shown here is derived from an EMBL/GenBank/DDBJ whole genome shotgun (WGS) entry which is preliminary data.</text>
</comment>
<dbReference type="Proteomes" id="UP000237481">
    <property type="component" value="Unassembled WGS sequence"/>
</dbReference>
<dbReference type="InterPro" id="IPR022024">
    <property type="entry name" value="DUF3602"/>
</dbReference>
<sequence>LPCGALLHVLIDGRGWRDCAAGSPGRGWLVGIITLRSLRVACTGISSRRCCFTRSSPLRCPNLSSLRDVAILPSGVSSASVSPSGPRMTTEVSHGRGGAGNISVDDTPYIDGEVVRTGVEGSHGDGAYSAGRGGAGNIGDVGTAASKRKDQDIVPEVAVRPSQDAQGFHTGRGGAGNEHTASNHEKRAADKGPLNGAPIGLADRLKEKLFNVFKK</sequence>
<dbReference type="Pfam" id="PF12223">
    <property type="entry name" value="DUF3602"/>
    <property type="match status" value="1"/>
</dbReference>
<dbReference type="InterPro" id="IPR053203">
    <property type="entry name" value="Cisplatin_resist-associated"/>
</dbReference>
<organism evidence="2 3">
    <name type="scientific">Tolypocladium paradoxum</name>
    <dbReference type="NCBI Taxonomy" id="94208"/>
    <lineage>
        <taxon>Eukaryota</taxon>
        <taxon>Fungi</taxon>
        <taxon>Dikarya</taxon>
        <taxon>Ascomycota</taxon>
        <taxon>Pezizomycotina</taxon>
        <taxon>Sordariomycetes</taxon>
        <taxon>Hypocreomycetidae</taxon>
        <taxon>Hypocreales</taxon>
        <taxon>Ophiocordycipitaceae</taxon>
        <taxon>Tolypocladium</taxon>
    </lineage>
</organism>
<dbReference type="OrthoDB" id="2537432at2759"/>
<proteinExistence type="predicted"/>
<dbReference type="PANTHER" id="PTHR34693">
    <property type="entry name" value="PROTEIN PAR32"/>
    <property type="match status" value="1"/>
</dbReference>
<feature type="compositionally biased region" description="Low complexity" evidence="1">
    <location>
        <begin position="77"/>
        <end position="86"/>
    </location>
</feature>
<feature type="region of interest" description="Disordered" evidence="1">
    <location>
        <begin position="124"/>
        <end position="200"/>
    </location>
</feature>
<feature type="compositionally biased region" description="Basic and acidic residues" evidence="1">
    <location>
        <begin position="181"/>
        <end position="190"/>
    </location>
</feature>
<reference evidence="2 3" key="1">
    <citation type="submission" date="2018-01" db="EMBL/GenBank/DDBJ databases">
        <title>Harnessing the power of phylogenomics to disentangle the directionality and signatures of interkingdom host jumping in the parasitic fungal genus Tolypocladium.</title>
        <authorList>
            <person name="Quandt C.A."/>
            <person name="Patterson W."/>
            <person name="Spatafora J.W."/>
        </authorList>
    </citation>
    <scope>NUCLEOTIDE SEQUENCE [LARGE SCALE GENOMIC DNA]</scope>
    <source>
        <strain evidence="2 3">NRBC 100945</strain>
    </source>
</reference>
<gene>
    <name evidence="2" type="ORF">TPAR_01128</name>
</gene>
<name>A0A2S4L8E5_9HYPO</name>
<evidence type="ECO:0000256" key="1">
    <source>
        <dbReference type="SAM" id="MobiDB-lite"/>
    </source>
</evidence>
<dbReference type="PANTHER" id="PTHR34693:SF3">
    <property type="match status" value="1"/>
</dbReference>
<dbReference type="EMBL" id="PKSG01000116">
    <property type="protein sequence ID" value="POR38671.1"/>
    <property type="molecule type" value="Genomic_DNA"/>
</dbReference>
<accession>A0A2S4L8E5</accession>
<evidence type="ECO:0000313" key="2">
    <source>
        <dbReference type="EMBL" id="POR38671.1"/>
    </source>
</evidence>
<feature type="region of interest" description="Disordered" evidence="1">
    <location>
        <begin position="77"/>
        <end position="107"/>
    </location>
</feature>
<feature type="non-terminal residue" evidence="2">
    <location>
        <position position="1"/>
    </location>
</feature>
<dbReference type="AlphaFoldDB" id="A0A2S4L8E5"/>
<evidence type="ECO:0000313" key="3">
    <source>
        <dbReference type="Proteomes" id="UP000237481"/>
    </source>
</evidence>